<keyword evidence="1" id="KW-0129">CBS domain</keyword>
<organism evidence="3 4">
    <name type="scientific">Pararhodospirillum photometricum DSM 122</name>
    <dbReference type="NCBI Taxonomy" id="1150469"/>
    <lineage>
        <taxon>Bacteria</taxon>
        <taxon>Pseudomonadati</taxon>
        <taxon>Pseudomonadota</taxon>
        <taxon>Alphaproteobacteria</taxon>
        <taxon>Rhodospirillales</taxon>
        <taxon>Rhodospirillaceae</taxon>
        <taxon>Pararhodospirillum</taxon>
    </lineage>
</organism>
<evidence type="ECO:0000313" key="4">
    <source>
        <dbReference type="Proteomes" id="UP000033220"/>
    </source>
</evidence>
<dbReference type="Proteomes" id="UP000033220">
    <property type="component" value="Chromosome DSM 122"/>
</dbReference>
<dbReference type="HOGENOM" id="CLU_040681_13_4_5"/>
<evidence type="ECO:0000256" key="1">
    <source>
        <dbReference type="PROSITE-ProRule" id="PRU00703"/>
    </source>
</evidence>
<dbReference type="InterPro" id="IPR050986">
    <property type="entry name" value="GutQ/KpsF_isomerases"/>
</dbReference>
<sequence length="125" mass="13096">MLLRVSDLMHTDGLPLVSPDTPMADVVLEISARSLGCAGVVDAGQRLIGIITDGDLRRHMGRDLLGLSARAVMTAAPKTIAPGTLAVEALRLMNQSAITGLFAVEADATVRGFLHLHDCLRAGLA</sequence>
<dbReference type="EC" id="5.3.1.13" evidence="3"/>
<dbReference type="Pfam" id="PF00571">
    <property type="entry name" value="CBS"/>
    <property type="match status" value="2"/>
</dbReference>
<feature type="domain" description="CBS" evidence="2">
    <location>
        <begin position="73"/>
        <end position="125"/>
    </location>
</feature>
<evidence type="ECO:0000313" key="3">
    <source>
        <dbReference type="EMBL" id="CCG09813.1"/>
    </source>
</evidence>
<feature type="domain" description="CBS" evidence="2">
    <location>
        <begin position="9"/>
        <end position="67"/>
    </location>
</feature>
<dbReference type="eggNOG" id="COG0517">
    <property type="taxonomic scope" value="Bacteria"/>
</dbReference>
<evidence type="ECO:0000259" key="2">
    <source>
        <dbReference type="PROSITE" id="PS51371"/>
    </source>
</evidence>
<dbReference type="STRING" id="1150469.RSPPHO_03187"/>
<name>H6SR91_PARPM</name>
<dbReference type="SMART" id="SM00116">
    <property type="entry name" value="CBS"/>
    <property type="match status" value="2"/>
</dbReference>
<dbReference type="PROSITE" id="PS51371">
    <property type="entry name" value="CBS"/>
    <property type="match status" value="2"/>
</dbReference>
<dbReference type="PANTHER" id="PTHR42745:SF1">
    <property type="entry name" value="ARABINOSE 5-PHOSPHATE ISOMERASE KDSD"/>
    <property type="match status" value="1"/>
</dbReference>
<dbReference type="CDD" id="cd04604">
    <property type="entry name" value="CBS_pair_SIS_assoc"/>
    <property type="match status" value="1"/>
</dbReference>
<dbReference type="GO" id="GO:0019146">
    <property type="term" value="F:arabinose-5-phosphate isomerase activity"/>
    <property type="evidence" value="ECO:0007669"/>
    <property type="project" value="UniProtKB-EC"/>
</dbReference>
<proteinExistence type="predicted"/>
<dbReference type="InterPro" id="IPR000644">
    <property type="entry name" value="CBS_dom"/>
</dbReference>
<dbReference type="SUPFAM" id="SSF54631">
    <property type="entry name" value="CBS-domain pair"/>
    <property type="match status" value="1"/>
</dbReference>
<dbReference type="EMBL" id="HE663493">
    <property type="protein sequence ID" value="CCG09813.1"/>
    <property type="molecule type" value="Genomic_DNA"/>
</dbReference>
<dbReference type="Gene3D" id="3.10.580.10">
    <property type="entry name" value="CBS-domain"/>
    <property type="match status" value="1"/>
</dbReference>
<dbReference type="AlphaFoldDB" id="H6SR91"/>
<gene>
    <name evidence="3" type="ORF">RSPPHO_03187</name>
</gene>
<keyword evidence="4" id="KW-1185">Reference proteome</keyword>
<keyword evidence="3" id="KW-0413">Isomerase</keyword>
<accession>H6SR91</accession>
<dbReference type="KEGG" id="rpm:RSPPHO_03187"/>
<protein>
    <submittedName>
        <fullName evidence="3">KpsF/GutQ</fullName>
        <ecNumber evidence="3">5.3.1.13</ecNumber>
    </submittedName>
</protein>
<reference evidence="3 4" key="1">
    <citation type="submission" date="2012-02" db="EMBL/GenBank/DDBJ databases">
        <title>Shotgun genome sequence of Phaeospirillum photometricum DSM 122.</title>
        <authorList>
            <person name="Duquesne K."/>
            <person name="Sturgis J."/>
        </authorList>
    </citation>
    <scope>NUCLEOTIDE SEQUENCE [LARGE SCALE GENOMIC DNA]</scope>
    <source>
        <strain evidence="4">DSM122</strain>
    </source>
</reference>
<dbReference type="PATRIC" id="fig|1150469.3.peg.3591"/>
<dbReference type="InterPro" id="IPR046342">
    <property type="entry name" value="CBS_dom_sf"/>
</dbReference>
<dbReference type="PANTHER" id="PTHR42745">
    <property type="match status" value="1"/>
</dbReference>